<evidence type="ECO:0000256" key="2">
    <source>
        <dbReference type="ARBA" id="ARBA00022679"/>
    </source>
</evidence>
<evidence type="ECO:0000313" key="6">
    <source>
        <dbReference type="Proteomes" id="UP000667650"/>
    </source>
</evidence>
<dbReference type="GO" id="GO:0016746">
    <property type="term" value="F:acyltransferase activity"/>
    <property type="evidence" value="ECO:0007669"/>
    <property type="project" value="UniProtKB-KW"/>
</dbReference>
<evidence type="ECO:0000256" key="3">
    <source>
        <dbReference type="ARBA" id="ARBA00022737"/>
    </source>
</evidence>
<gene>
    <name evidence="5" type="ORF">GTQ34_04775</name>
</gene>
<dbReference type="SUPFAM" id="SSF51161">
    <property type="entry name" value="Trimeric LpxA-like enzymes"/>
    <property type="match status" value="1"/>
</dbReference>
<proteinExistence type="inferred from homology"/>
<dbReference type="AlphaFoldDB" id="A0A964WWM6"/>
<name>A0A964WWM6_9FLAO</name>
<dbReference type="CDD" id="cd03349">
    <property type="entry name" value="LbH_XAT"/>
    <property type="match status" value="1"/>
</dbReference>
<dbReference type="InterPro" id="IPR001451">
    <property type="entry name" value="Hexapep"/>
</dbReference>
<accession>A0A964WWM6</accession>
<dbReference type="PANTHER" id="PTHR43300:SF11">
    <property type="entry name" value="ACETYLTRANSFERASE RV3034C-RELATED"/>
    <property type="match status" value="1"/>
</dbReference>
<dbReference type="InterPro" id="IPR050179">
    <property type="entry name" value="Trans_hexapeptide_repeat"/>
</dbReference>
<protein>
    <submittedName>
        <fullName evidence="5">Antibiotic acetyltransferase</fullName>
    </submittedName>
</protein>
<dbReference type="RefSeq" id="WP_166522603.1">
    <property type="nucleotide sequence ID" value="NZ_JAAABI010000001.1"/>
</dbReference>
<evidence type="ECO:0000256" key="1">
    <source>
        <dbReference type="ARBA" id="ARBA00007274"/>
    </source>
</evidence>
<dbReference type="PANTHER" id="PTHR43300">
    <property type="entry name" value="ACETYLTRANSFERASE"/>
    <property type="match status" value="1"/>
</dbReference>
<evidence type="ECO:0000313" key="5">
    <source>
        <dbReference type="EMBL" id="NAY91226.1"/>
    </source>
</evidence>
<dbReference type="Gene3D" id="2.160.10.10">
    <property type="entry name" value="Hexapeptide repeat proteins"/>
    <property type="match status" value="1"/>
</dbReference>
<keyword evidence="3" id="KW-0677">Repeat</keyword>
<evidence type="ECO:0000256" key="4">
    <source>
        <dbReference type="ARBA" id="ARBA00023315"/>
    </source>
</evidence>
<dbReference type="InterPro" id="IPR011004">
    <property type="entry name" value="Trimer_LpxA-like_sf"/>
</dbReference>
<sequence length="154" mass="17528">MLTTVGNFTAIGKDTILGFGRHPLNYVSTNSIFYKKNRMRNDWYTPIEFKTNLPINIGNDVWIGRDVKIMDGVTVGDGAVVAAGAIVTKNVPPYAIAGGVPAKVIKYRFDEETIQRLLELEWWNFSDKKISECKDFFNEKDLTPEKIDKYFKNV</sequence>
<dbReference type="EMBL" id="JAAABI010000001">
    <property type="protein sequence ID" value="NAY91226.1"/>
    <property type="molecule type" value="Genomic_DNA"/>
</dbReference>
<comment type="caution">
    <text evidence="5">The sequence shown here is derived from an EMBL/GenBank/DDBJ whole genome shotgun (WGS) entry which is preliminary data.</text>
</comment>
<comment type="similarity">
    <text evidence="1">Belongs to the transferase hexapeptide repeat family.</text>
</comment>
<dbReference type="PROSITE" id="PS00101">
    <property type="entry name" value="HEXAPEP_TRANSFERASES"/>
    <property type="match status" value="1"/>
</dbReference>
<keyword evidence="4" id="KW-0012">Acyltransferase</keyword>
<organism evidence="5 6">
    <name type="scientific">Flagellimonas ochracea</name>
    <dbReference type="NCBI Taxonomy" id="2696472"/>
    <lineage>
        <taxon>Bacteria</taxon>
        <taxon>Pseudomonadati</taxon>
        <taxon>Bacteroidota</taxon>
        <taxon>Flavobacteriia</taxon>
        <taxon>Flavobacteriales</taxon>
        <taxon>Flavobacteriaceae</taxon>
        <taxon>Flagellimonas</taxon>
    </lineage>
</organism>
<dbReference type="Proteomes" id="UP000667650">
    <property type="component" value="Unassembled WGS sequence"/>
</dbReference>
<dbReference type="InterPro" id="IPR018357">
    <property type="entry name" value="Hexapep_transf_CS"/>
</dbReference>
<reference evidence="5" key="1">
    <citation type="submission" date="2020-01" db="EMBL/GenBank/DDBJ databases">
        <title>Muricauda ochracea sp. nov., isolated from a tidal flat of Garorim bay in Korea.</title>
        <authorList>
            <person name="Kim D."/>
            <person name="Yoo Y."/>
            <person name="Kim J.-J."/>
        </authorList>
    </citation>
    <scope>NUCLEOTIDE SEQUENCE</scope>
    <source>
        <strain evidence="5">JGD-17</strain>
    </source>
</reference>
<dbReference type="Pfam" id="PF00132">
    <property type="entry name" value="Hexapep"/>
    <property type="match status" value="1"/>
</dbReference>
<keyword evidence="6" id="KW-1185">Reference proteome</keyword>
<keyword evidence="2" id="KW-0808">Transferase</keyword>